<keyword evidence="6" id="KW-0804">Transcription</keyword>
<sequence length="287" mass="30591">MTHDTSREQQFEAQRGRLLTIAHRILGSYADAEDAVQEAWLRFARQDPASVDNPAGWLTTVIGRVCIDMLRARAARAEVPFGDGSPELVVADDVDGPEDSAVLADLVGIALLAVLGSLGPEERLVFVLHDMFAVPFSDIAGIVGKTTGATKMAASRARRKVRAAPTSPSALHEQRAVVDAFLQAVRDGDFDALLDVLAPDIKWEHHTARGVTVTVGAAEAVDAVRRGRRAKVTARRVLVNGTPGIAAWSSRGKPLGLMVCTVKDGRLSAISSITDPVRLATLALPEP</sequence>
<dbReference type="RefSeq" id="WP_096311072.1">
    <property type="nucleotide sequence ID" value="NZ_BAAAVX010000045.1"/>
</dbReference>
<dbReference type="PANTHER" id="PTHR30173:SF43">
    <property type="entry name" value="ECF RNA POLYMERASE SIGMA FACTOR SIGI-RELATED"/>
    <property type="match status" value="1"/>
</dbReference>
<dbReference type="Proteomes" id="UP000825367">
    <property type="component" value="Chromosome"/>
</dbReference>
<evidence type="ECO:0000256" key="6">
    <source>
        <dbReference type="ARBA" id="ARBA00023163"/>
    </source>
</evidence>
<evidence type="ECO:0000256" key="1">
    <source>
        <dbReference type="ARBA" id="ARBA00010641"/>
    </source>
</evidence>
<reference evidence="10 11" key="1">
    <citation type="submission" date="2021-07" db="EMBL/GenBank/DDBJ databases">
        <title>Whole genome sequencing of non-tuberculosis mycobacteria type-strains.</title>
        <authorList>
            <person name="Igarashi Y."/>
            <person name="Osugi A."/>
            <person name="Mitarai S."/>
        </authorList>
    </citation>
    <scope>NUCLEOTIDE SEQUENCE [LARGE SCALE GENOMIC DNA]</scope>
    <source>
        <strain evidence="10 11">JCM 16370</strain>
    </source>
</reference>
<organism evidence="10 11">
    <name type="scientific">Mycolicibacterium pallens</name>
    <dbReference type="NCBI Taxonomy" id="370524"/>
    <lineage>
        <taxon>Bacteria</taxon>
        <taxon>Bacillati</taxon>
        <taxon>Actinomycetota</taxon>
        <taxon>Actinomycetes</taxon>
        <taxon>Mycobacteriales</taxon>
        <taxon>Mycobacteriaceae</taxon>
        <taxon>Mycolicibacterium</taxon>
    </lineage>
</organism>
<dbReference type="InterPro" id="IPR052704">
    <property type="entry name" value="ECF_Sigma-70_Domain"/>
</dbReference>
<dbReference type="Gene3D" id="1.10.10.10">
    <property type="entry name" value="Winged helix-like DNA-binding domain superfamily/Winged helix DNA-binding domain"/>
    <property type="match status" value="1"/>
</dbReference>
<keyword evidence="11" id="KW-1185">Reference proteome</keyword>
<evidence type="ECO:0000313" key="10">
    <source>
        <dbReference type="EMBL" id="QYL18871.1"/>
    </source>
</evidence>
<dbReference type="Gene3D" id="1.10.1740.10">
    <property type="match status" value="1"/>
</dbReference>
<dbReference type="InterPro" id="IPR037401">
    <property type="entry name" value="SnoaL-like"/>
</dbReference>
<feature type="domain" description="RNA polymerase sigma factor 70 region 4 type 2" evidence="8">
    <location>
        <begin position="110"/>
        <end position="160"/>
    </location>
</feature>
<dbReference type="Gene3D" id="3.10.450.50">
    <property type="match status" value="1"/>
</dbReference>
<evidence type="ECO:0000256" key="2">
    <source>
        <dbReference type="ARBA" id="ARBA00011344"/>
    </source>
</evidence>
<evidence type="ECO:0000256" key="5">
    <source>
        <dbReference type="ARBA" id="ARBA00023125"/>
    </source>
</evidence>
<name>A0ABX8VS38_9MYCO</name>
<dbReference type="SUPFAM" id="SSF88946">
    <property type="entry name" value="Sigma2 domain of RNA polymerase sigma factors"/>
    <property type="match status" value="1"/>
</dbReference>
<dbReference type="SUPFAM" id="SSF88659">
    <property type="entry name" value="Sigma3 and sigma4 domains of RNA polymerase sigma factors"/>
    <property type="match status" value="1"/>
</dbReference>
<dbReference type="InterPro" id="IPR013324">
    <property type="entry name" value="RNA_pol_sigma_r3/r4-like"/>
</dbReference>
<keyword evidence="4" id="KW-0731">Sigma factor</keyword>
<gene>
    <name evidence="10" type="ORF">K0O64_10465</name>
</gene>
<dbReference type="InterPro" id="IPR032710">
    <property type="entry name" value="NTF2-like_dom_sf"/>
</dbReference>
<evidence type="ECO:0000256" key="3">
    <source>
        <dbReference type="ARBA" id="ARBA00023015"/>
    </source>
</evidence>
<keyword evidence="5" id="KW-0238">DNA-binding</keyword>
<proteinExistence type="inferred from homology"/>
<evidence type="ECO:0000256" key="4">
    <source>
        <dbReference type="ARBA" id="ARBA00023082"/>
    </source>
</evidence>
<evidence type="ECO:0000259" key="7">
    <source>
        <dbReference type="Pfam" id="PF04542"/>
    </source>
</evidence>
<comment type="subunit">
    <text evidence="2">Interacts transiently with the RNA polymerase catalytic core formed by RpoA, RpoB, RpoC and RpoZ (2 alpha, 1 beta, 1 beta' and 1 omega subunit) to form the RNA polymerase holoenzyme that can initiate transcription.</text>
</comment>
<comment type="similarity">
    <text evidence="1">Belongs to the sigma-70 factor family. ECF subfamily.</text>
</comment>
<accession>A0ABX8VS38</accession>
<dbReference type="NCBIfam" id="TIGR02937">
    <property type="entry name" value="sigma70-ECF"/>
    <property type="match status" value="1"/>
</dbReference>
<dbReference type="InterPro" id="IPR014284">
    <property type="entry name" value="RNA_pol_sigma-70_dom"/>
</dbReference>
<dbReference type="SUPFAM" id="SSF54427">
    <property type="entry name" value="NTF2-like"/>
    <property type="match status" value="1"/>
</dbReference>
<feature type="domain" description="SnoaL-like" evidence="9">
    <location>
        <begin position="178"/>
        <end position="261"/>
    </location>
</feature>
<evidence type="ECO:0000259" key="8">
    <source>
        <dbReference type="Pfam" id="PF08281"/>
    </source>
</evidence>
<dbReference type="InterPro" id="IPR036388">
    <property type="entry name" value="WH-like_DNA-bd_sf"/>
</dbReference>
<protein>
    <submittedName>
        <fullName evidence="10">Sigma-70 family RNA polymerase sigma factor</fullName>
    </submittedName>
</protein>
<dbReference type="InterPro" id="IPR013325">
    <property type="entry name" value="RNA_pol_sigma_r2"/>
</dbReference>
<feature type="domain" description="RNA polymerase sigma-70 region 2" evidence="7">
    <location>
        <begin position="12"/>
        <end position="74"/>
    </location>
</feature>
<dbReference type="Pfam" id="PF04542">
    <property type="entry name" value="Sigma70_r2"/>
    <property type="match status" value="1"/>
</dbReference>
<evidence type="ECO:0000259" key="9">
    <source>
        <dbReference type="Pfam" id="PF12680"/>
    </source>
</evidence>
<evidence type="ECO:0000313" key="11">
    <source>
        <dbReference type="Proteomes" id="UP000825367"/>
    </source>
</evidence>
<dbReference type="InterPro" id="IPR007627">
    <property type="entry name" value="RNA_pol_sigma70_r2"/>
</dbReference>
<dbReference type="EMBL" id="CP080333">
    <property type="protein sequence ID" value="QYL18871.1"/>
    <property type="molecule type" value="Genomic_DNA"/>
</dbReference>
<dbReference type="PANTHER" id="PTHR30173">
    <property type="entry name" value="SIGMA 19 FACTOR"/>
    <property type="match status" value="1"/>
</dbReference>
<dbReference type="InterPro" id="IPR013249">
    <property type="entry name" value="RNA_pol_sigma70_r4_t2"/>
</dbReference>
<keyword evidence="3" id="KW-0805">Transcription regulation</keyword>
<dbReference type="Pfam" id="PF12680">
    <property type="entry name" value="SnoaL_2"/>
    <property type="match status" value="1"/>
</dbReference>
<dbReference type="Pfam" id="PF08281">
    <property type="entry name" value="Sigma70_r4_2"/>
    <property type="match status" value="1"/>
</dbReference>